<gene>
    <name evidence="1" type="ordered locus">Q7C_739</name>
</gene>
<dbReference type="eggNOG" id="COG4122">
    <property type="taxonomic scope" value="Bacteria"/>
</dbReference>
<dbReference type="AlphaFoldDB" id="I1YG67"/>
<organism evidence="1 2">
    <name type="scientific">Methylophaga frappieri (strain ATCC BAA-2434 / DSM 25690 / JAM7)</name>
    <dbReference type="NCBI Taxonomy" id="754477"/>
    <lineage>
        <taxon>Bacteria</taxon>
        <taxon>Pseudomonadati</taxon>
        <taxon>Pseudomonadota</taxon>
        <taxon>Gammaproteobacteria</taxon>
        <taxon>Thiotrichales</taxon>
        <taxon>Piscirickettsiaceae</taxon>
        <taxon>Methylophaga</taxon>
    </lineage>
</organism>
<evidence type="ECO:0000313" key="2">
    <source>
        <dbReference type="Proteomes" id="UP000009145"/>
    </source>
</evidence>
<dbReference type="HOGENOM" id="CLU_079350_0_0_6"/>
<dbReference type="EMBL" id="CP003380">
    <property type="protein sequence ID" value="AFJ01910.1"/>
    <property type="molecule type" value="Genomic_DNA"/>
</dbReference>
<evidence type="ECO:0000313" key="1">
    <source>
        <dbReference type="EMBL" id="AFJ01910.1"/>
    </source>
</evidence>
<name>I1YG67_METFJ</name>
<dbReference type="PATRIC" id="fig|754477.3.peg.731"/>
<accession>I1YG67</accession>
<sequence length="214" mass="25239">MNAVDQFVIYDNIQFTKKGWINRNRFLLNSQPQTFTLPLKKDSDYLDVSERYLSDIHDEHVKKLLRQFEAAYAKTPHFYEGVKLLRECLLFNDKNLFNFVYHSIKTVRDYLSIDTELVISSSLDIDHDLRSAEKVKAICHNLNADTYINPHGGVDLYDKDDFDAENLTLKFLKPQEIEYDQNQSGHTPWLSIIDLIMFCRKSEIQQKLSEFDYL</sequence>
<dbReference type="Proteomes" id="UP000009145">
    <property type="component" value="Chromosome"/>
</dbReference>
<dbReference type="Pfam" id="PF08889">
    <property type="entry name" value="WbqC"/>
    <property type="match status" value="1"/>
</dbReference>
<reference evidence="1 2" key="1">
    <citation type="journal article" date="2012" name="J. Bacteriol.">
        <title>Complete genome sequences of Methylophaga sp. strain JAM1 and Methylophaga sp. strain JAM7.</title>
        <authorList>
            <person name="Villeneuve C."/>
            <person name="Martineau C."/>
            <person name="Mauffrey F."/>
            <person name="Villemur R."/>
        </authorList>
    </citation>
    <scope>NUCLEOTIDE SEQUENCE [LARGE SCALE GENOMIC DNA]</scope>
    <source>
        <strain evidence="1 2">JAM7</strain>
    </source>
</reference>
<dbReference type="STRING" id="754477.Q7C_739"/>
<dbReference type="InterPro" id="IPR014985">
    <property type="entry name" value="WbqC"/>
</dbReference>
<keyword evidence="2" id="KW-1185">Reference proteome</keyword>
<proteinExistence type="predicted"/>
<protein>
    <submittedName>
        <fullName evidence="1">WbqC-like protein</fullName>
    </submittedName>
</protein>
<dbReference type="KEGG" id="mec:Q7C_739"/>